<reference evidence="2 3" key="1">
    <citation type="submission" date="2015-03" db="EMBL/GenBank/DDBJ databases">
        <authorList>
            <person name="Regsiter A."/>
            <person name="william w."/>
        </authorList>
    </citation>
    <scope>NUCLEOTIDE SEQUENCE [LARGE SCALE GENOMIC DNA]</scope>
    <source>
        <strain evidence="2 3">CB1</strain>
    </source>
</reference>
<organism evidence="2 3">
    <name type="scientific">Thiomonas arsenitoxydans (strain DSM 22701 / CIP 110005 / 3As)</name>
    <dbReference type="NCBI Taxonomy" id="426114"/>
    <lineage>
        <taxon>Bacteria</taxon>
        <taxon>Pseudomonadati</taxon>
        <taxon>Pseudomonadota</taxon>
        <taxon>Betaproteobacteria</taxon>
        <taxon>Burkholderiales</taxon>
        <taxon>Thiomonas</taxon>
    </lineage>
</organism>
<evidence type="ECO:0000313" key="2">
    <source>
        <dbReference type="EMBL" id="CQR36779.1"/>
    </source>
</evidence>
<comment type="caution">
    <text evidence="2">The sequence shown here is derived from an EMBL/GenBank/DDBJ whole genome shotgun (WGS) entry which is preliminary data.</text>
</comment>
<evidence type="ECO:0000256" key="1">
    <source>
        <dbReference type="SAM" id="MobiDB-lite"/>
    </source>
</evidence>
<dbReference type="EMBL" id="CTRI01000028">
    <property type="protein sequence ID" value="CQR36779.1"/>
    <property type="molecule type" value="Genomic_DNA"/>
</dbReference>
<evidence type="ECO:0008006" key="4">
    <source>
        <dbReference type="Google" id="ProtNLM"/>
    </source>
</evidence>
<proteinExistence type="predicted"/>
<dbReference type="Proteomes" id="UP000078599">
    <property type="component" value="Unassembled WGS sequence"/>
</dbReference>
<evidence type="ECO:0000313" key="3">
    <source>
        <dbReference type="Proteomes" id="UP000078599"/>
    </source>
</evidence>
<dbReference type="RefSeq" id="WP_064971568.1">
    <property type="nucleotide sequence ID" value="NZ_LN831667.1"/>
</dbReference>
<sequence>MIERLNRDCFCISLDRVKLAQALETELGQPGLYALVQQRNPHLFSAQPVFVGHAHAQRMRDVVLAVEHVAALPAFQRTVLARAPESASHDPGNPGMFLGFDFHLEAGKLGLIEINTNPGGALLSAVQARAQRACCEDMRDMVPSSEAVDAFEEAIVAMFIREWQAAGRQGRPACIAIVDTVPEEQYLYAEFLLYQRLFARAGIEAVIADPGQLRCDGTLLSVNGRRIDLVYNRLTDFALDAPEHAALRRAWEFDAAVVTPHPRAHALFADKRNLALLCDAPALREMGADETTAALLAAQVPHTEIVAPDNAERLWARRRDLFFKPWAGFGSRAAYRGAKLTRGVWQTIVQGDYVAQSLAPPGERRIGNAADSRSLKFDLRAYADLGQVLWLSARLYQGQTTNFRTPGGGFAPMFEEAAAGSPDQNKATGIPPGATR</sequence>
<feature type="region of interest" description="Disordered" evidence="1">
    <location>
        <begin position="415"/>
        <end position="436"/>
    </location>
</feature>
<gene>
    <name evidence="2" type="ORF">THICB1_60004</name>
</gene>
<accession>A0ABM9T7Q4</accession>
<keyword evidence="3" id="KW-1185">Reference proteome</keyword>
<name>A0ABM9T7Q4_THIA3</name>
<protein>
    <recommendedName>
        <fullName evidence="4">ATP-grasp domain-containing protein</fullName>
    </recommendedName>
</protein>